<accession>A0A1F6DDD5</accession>
<dbReference type="EMBL" id="MFLF01000016">
    <property type="protein sequence ID" value="OGG59415.1"/>
    <property type="molecule type" value="Genomic_DNA"/>
</dbReference>
<evidence type="ECO:0000256" key="1">
    <source>
        <dbReference type="SAM" id="MobiDB-lite"/>
    </source>
</evidence>
<reference evidence="2 3" key="1">
    <citation type="journal article" date="2016" name="Nat. Commun.">
        <title>Thousands of microbial genomes shed light on interconnected biogeochemical processes in an aquifer system.</title>
        <authorList>
            <person name="Anantharaman K."/>
            <person name="Brown C.T."/>
            <person name="Hug L.A."/>
            <person name="Sharon I."/>
            <person name="Castelle C.J."/>
            <person name="Probst A.J."/>
            <person name="Thomas B.C."/>
            <person name="Singh A."/>
            <person name="Wilkins M.J."/>
            <person name="Karaoz U."/>
            <person name="Brodie E.L."/>
            <person name="Williams K.H."/>
            <person name="Hubbard S.S."/>
            <person name="Banfield J.F."/>
        </authorList>
    </citation>
    <scope>NUCLEOTIDE SEQUENCE [LARGE SCALE GENOMIC DNA]</scope>
</reference>
<evidence type="ECO:0000313" key="2">
    <source>
        <dbReference type="EMBL" id="OGG59415.1"/>
    </source>
</evidence>
<dbReference type="Proteomes" id="UP000178794">
    <property type="component" value="Unassembled WGS sequence"/>
</dbReference>
<proteinExistence type="predicted"/>
<feature type="region of interest" description="Disordered" evidence="1">
    <location>
        <begin position="1"/>
        <end position="62"/>
    </location>
</feature>
<evidence type="ECO:0000313" key="3">
    <source>
        <dbReference type="Proteomes" id="UP000178794"/>
    </source>
</evidence>
<organism evidence="2 3">
    <name type="scientific">Candidatus Kaiserbacteria bacterium RIFCSPHIGHO2_02_FULL_50_50</name>
    <dbReference type="NCBI Taxonomy" id="1798492"/>
    <lineage>
        <taxon>Bacteria</taxon>
        <taxon>Candidatus Kaiseribacteriota</taxon>
    </lineage>
</organism>
<comment type="caution">
    <text evidence="2">The sequence shown here is derived from an EMBL/GenBank/DDBJ whole genome shotgun (WGS) entry which is preliminary data.</text>
</comment>
<gene>
    <name evidence="2" type="ORF">A3C89_02865</name>
</gene>
<dbReference type="AlphaFoldDB" id="A0A1F6DDD5"/>
<protein>
    <submittedName>
        <fullName evidence="2">Uncharacterized protein</fullName>
    </submittedName>
</protein>
<sequence length="136" mass="15445">MSFELAPNGRPGQMRHKEREWHETMPPVSKPYTDAEREEILRKLGPSKKAEPVKELPPLEPTESVRVALEQRKKAIAEAEHRKQIELEAKTLYEAAAKELAAAAESGDETRKASARLNFATQFSLKRKLEKAREQA</sequence>
<feature type="compositionally biased region" description="Basic and acidic residues" evidence="1">
    <location>
        <begin position="33"/>
        <end position="54"/>
    </location>
</feature>
<name>A0A1F6DDD5_9BACT</name>